<dbReference type="InterPro" id="IPR013083">
    <property type="entry name" value="Znf_RING/FYVE/PHD"/>
</dbReference>
<keyword evidence="5 8" id="KW-0863">Zinc-finger</keyword>
<dbReference type="SMART" id="SM00184">
    <property type="entry name" value="RING"/>
    <property type="match status" value="1"/>
</dbReference>
<dbReference type="AlphaFoldDB" id="A0A2P6N1S1"/>
<evidence type="ECO:0000256" key="9">
    <source>
        <dbReference type="SAM" id="MobiDB-lite"/>
    </source>
</evidence>
<feature type="compositionally biased region" description="Basic residues" evidence="9">
    <location>
        <begin position="67"/>
        <end position="77"/>
    </location>
</feature>
<proteinExistence type="predicted"/>
<evidence type="ECO:0000256" key="4">
    <source>
        <dbReference type="ARBA" id="ARBA00022723"/>
    </source>
</evidence>
<evidence type="ECO:0000256" key="8">
    <source>
        <dbReference type="PROSITE-ProRule" id="PRU00175"/>
    </source>
</evidence>
<sequence length="371" mass="42182">MTDSTIETNLSPDWADESDELFPLGQSDIMNRSSSSSIIEEESTVSPKEPFAANTEEQSSTDLMNSIHRHPLLRQRSRAQTMPSTLSNFSDELSGSIAPPRRSKRFKKNSIRSPPESEGDEPAGTLPEVIEISPPNKRKRSAREEKVEKKKPKREDRHVIDVEAEMDEATRQRLSIEQQDAMLARQLQSEENDRARASRNDAYQQVLATLSRYESREREMRPPNAIGRFSGQDINRHIPVRTSGHNTRDRLHDYLSSLGLNLNSLLFRNRFRSSEHVDVDNMSYEELLALTERIGNVKSHAATDDVIDSLPLVKIETEGITCAVCLEDLSVGEMSSRLPCNHHYHKECIDKWLKTKKHCPVCNKSVDPSDH</sequence>
<evidence type="ECO:0000256" key="3">
    <source>
        <dbReference type="ARBA" id="ARBA00022679"/>
    </source>
</evidence>
<feature type="region of interest" description="Disordered" evidence="9">
    <location>
        <begin position="1"/>
        <end position="20"/>
    </location>
</feature>
<dbReference type="Pfam" id="PF13639">
    <property type="entry name" value="zf-RING_2"/>
    <property type="match status" value="1"/>
</dbReference>
<evidence type="ECO:0000256" key="7">
    <source>
        <dbReference type="ARBA" id="ARBA00022833"/>
    </source>
</evidence>
<dbReference type="OrthoDB" id="20463at2759"/>
<comment type="catalytic activity">
    <reaction evidence="1">
        <text>S-ubiquitinyl-[E2 ubiquitin-conjugating enzyme]-L-cysteine + [acceptor protein]-L-lysine = [E2 ubiquitin-conjugating enzyme]-L-cysteine + N(6)-ubiquitinyl-[acceptor protein]-L-lysine.</text>
        <dbReference type="EC" id="2.3.2.27"/>
    </reaction>
</comment>
<dbReference type="Proteomes" id="UP000241769">
    <property type="component" value="Unassembled WGS sequence"/>
</dbReference>
<keyword evidence="12" id="KW-1185">Reference proteome</keyword>
<dbReference type="GO" id="GO:0008270">
    <property type="term" value="F:zinc ion binding"/>
    <property type="evidence" value="ECO:0007669"/>
    <property type="project" value="UniProtKB-KW"/>
</dbReference>
<dbReference type="CDD" id="cd16454">
    <property type="entry name" value="RING-H2_PA-TM-RING"/>
    <property type="match status" value="1"/>
</dbReference>
<comment type="caution">
    <text evidence="11">The sequence shown here is derived from an EMBL/GenBank/DDBJ whole genome shotgun (WGS) entry which is preliminary data.</text>
</comment>
<dbReference type="PANTHER" id="PTHR22937">
    <property type="entry name" value="E3 UBIQUITIN-PROTEIN LIGASE RNF165"/>
    <property type="match status" value="1"/>
</dbReference>
<evidence type="ECO:0000256" key="2">
    <source>
        <dbReference type="ARBA" id="ARBA00012483"/>
    </source>
</evidence>
<evidence type="ECO:0000259" key="10">
    <source>
        <dbReference type="PROSITE" id="PS50089"/>
    </source>
</evidence>
<keyword evidence="6" id="KW-0833">Ubl conjugation pathway</keyword>
<feature type="domain" description="RING-type" evidence="10">
    <location>
        <begin position="322"/>
        <end position="363"/>
    </location>
</feature>
<dbReference type="EMBL" id="MDYQ01000251">
    <property type="protein sequence ID" value="PRP77883.1"/>
    <property type="molecule type" value="Genomic_DNA"/>
</dbReference>
<dbReference type="SUPFAM" id="SSF57850">
    <property type="entry name" value="RING/U-box"/>
    <property type="match status" value="1"/>
</dbReference>
<accession>A0A2P6N1S1</accession>
<feature type="compositionally biased region" description="Polar residues" evidence="9">
    <location>
        <begin position="1"/>
        <end position="11"/>
    </location>
</feature>
<dbReference type="PANTHER" id="PTHR22937:SF65">
    <property type="entry name" value="E3 UBIQUITIN-PROTEIN LIGASE ARK2C"/>
    <property type="match status" value="1"/>
</dbReference>
<dbReference type="InParanoid" id="A0A2P6N1S1"/>
<dbReference type="InterPro" id="IPR045191">
    <property type="entry name" value="MBR1/2-like"/>
</dbReference>
<feature type="compositionally biased region" description="Basic and acidic residues" evidence="9">
    <location>
        <begin position="142"/>
        <end position="158"/>
    </location>
</feature>
<keyword evidence="4" id="KW-0479">Metal-binding</keyword>
<keyword evidence="3" id="KW-0808">Transferase</keyword>
<dbReference type="GO" id="GO:0061630">
    <property type="term" value="F:ubiquitin protein ligase activity"/>
    <property type="evidence" value="ECO:0007669"/>
    <property type="project" value="UniProtKB-EC"/>
</dbReference>
<feature type="region of interest" description="Disordered" evidence="9">
    <location>
        <begin position="26"/>
        <end position="158"/>
    </location>
</feature>
<evidence type="ECO:0000256" key="1">
    <source>
        <dbReference type="ARBA" id="ARBA00000900"/>
    </source>
</evidence>
<name>A0A2P6N1S1_9EUKA</name>
<reference evidence="11 12" key="1">
    <citation type="journal article" date="2018" name="Genome Biol. Evol.">
        <title>Multiple Roots of Fruiting Body Formation in Amoebozoa.</title>
        <authorList>
            <person name="Hillmann F."/>
            <person name="Forbes G."/>
            <person name="Novohradska S."/>
            <person name="Ferling I."/>
            <person name="Riege K."/>
            <person name="Groth M."/>
            <person name="Westermann M."/>
            <person name="Marz M."/>
            <person name="Spaller T."/>
            <person name="Winckler T."/>
            <person name="Schaap P."/>
            <person name="Glockner G."/>
        </authorList>
    </citation>
    <scope>NUCLEOTIDE SEQUENCE [LARGE SCALE GENOMIC DNA]</scope>
    <source>
        <strain evidence="11 12">Jena</strain>
    </source>
</reference>
<dbReference type="EC" id="2.3.2.27" evidence="2"/>
<dbReference type="InterPro" id="IPR001841">
    <property type="entry name" value="Znf_RING"/>
</dbReference>
<gene>
    <name evidence="11" type="ORF">PROFUN_08557</name>
</gene>
<evidence type="ECO:0000256" key="6">
    <source>
        <dbReference type="ARBA" id="ARBA00022786"/>
    </source>
</evidence>
<evidence type="ECO:0000313" key="11">
    <source>
        <dbReference type="EMBL" id="PRP77883.1"/>
    </source>
</evidence>
<dbReference type="Gene3D" id="3.30.40.10">
    <property type="entry name" value="Zinc/RING finger domain, C3HC4 (zinc finger)"/>
    <property type="match status" value="1"/>
</dbReference>
<dbReference type="PROSITE" id="PS50089">
    <property type="entry name" value="ZF_RING_2"/>
    <property type="match status" value="1"/>
</dbReference>
<evidence type="ECO:0000256" key="5">
    <source>
        <dbReference type="ARBA" id="ARBA00022771"/>
    </source>
</evidence>
<feature type="compositionally biased region" description="Polar residues" evidence="9">
    <location>
        <begin position="55"/>
        <end position="64"/>
    </location>
</feature>
<keyword evidence="7" id="KW-0862">Zinc</keyword>
<feature type="compositionally biased region" description="Polar residues" evidence="9">
    <location>
        <begin position="78"/>
        <end position="93"/>
    </location>
</feature>
<feature type="compositionally biased region" description="Basic residues" evidence="9">
    <location>
        <begin position="101"/>
        <end position="110"/>
    </location>
</feature>
<organism evidence="11 12">
    <name type="scientific">Planoprotostelium fungivorum</name>
    <dbReference type="NCBI Taxonomy" id="1890364"/>
    <lineage>
        <taxon>Eukaryota</taxon>
        <taxon>Amoebozoa</taxon>
        <taxon>Evosea</taxon>
        <taxon>Variosea</taxon>
        <taxon>Cavosteliida</taxon>
        <taxon>Cavosteliaceae</taxon>
        <taxon>Planoprotostelium</taxon>
    </lineage>
</organism>
<protein>
    <recommendedName>
        <fullName evidence="2">RING-type E3 ubiquitin transferase</fullName>
        <ecNumber evidence="2">2.3.2.27</ecNumber>
    </recommendedName>
</protein>
<dbReference type="STRING" id="1890364.A0A2P6N1S1"/>
<evidence type="ECO:0000313" key="12">
    <source>
        <dbReference type="Proteomes" id="UP000241769"/>
    </source>
</evidence>